<keyword evidence="1" id="KW-0812">Transmembrane</keyword>
<dbReference type="AlphaFoldDB" id="A0A4R8GTD4"/>
<dbReference type="EMBL" id="SOEF01000008">
    <property type="protein sequence ID" value="TDX45373.1"/>
    <property type="molecule type" value="Genomic_DNA"/>
</dbReference>
<proteinExistence type="predicted"/>
<dbReference type="GeneID" id="57012298"/>
<protein>
    <submittedName>
        <fullName evidence="2">Uncharacterized protein</fullName>
    </submittedName>
</protein>
<dbReference type="RefSeq" id="WP_133505342.1">
    <property type="nucleotide sequence ID" value="NZ_SNXF01000001.1"/>
</dbReference>
<gene>
    <name evidence="2" type="ORF">C7954_10866</name>
</gene>
<keyword evidence="1" id="KW-0472">Membrane</keyword>
<dbReference type="Proteomes" id="UP000295472">
    <property type="component" value="Unassembled WGS sequence"/>
</dbReference>
<keyword evidence="1" id="KW-1133">Transmembrane helix</keyword>
<feature type="transmembrane region" description="Helical" evidence="1">
    <location>
        <begin position="6"/>
        <end position="29"/>
    </location>
</feature>
<evidence type="ECO:0000313" key="2">
    <source>
        <dbReference type="EMBL" id="TDX45373.1"/>
    </source>
</evidence>
<comment type="caution">
    <text evidence="2">The sequence shown here is derived from an EMBL/GenBank/DDBJ whole genome shotgun (WGS) entry which is preliminary data.</text>
</comment>
<sequence length="127" mass="15130">MKLKNQAGYVLFLNLILITLIALFIPLVIQEQKINYRILSSRIKAAQNKEAVESGLQYQLYFLKNKSKLCNQKIYLDNEIELRLRGEEDSNYIYFYTYLDDVIPYNAEMKLSKEDFKIIDKKIYRSE</sequence>
<organism evidence="2 3">
    <name type="scientific">Halanaerobium congolense</name>
    <dbReference type="NCBI Taxonomy" id="54121"/>
    <lineage>
        <taxon>Bacteria</taxon>
        <taxon>Bacillati</taxon>
        <taxon>Bacillota</taxon>
        <taxon>Clostridia</taxon>
        <taxon>Halanaerobiales</taxon>
        <taxon>Halanaerobiaceae</taxon>
        <taxon>Halanaerobium</taxon>
    </lineage>
</organism>
<accession>A0A4R8GTD4</accession>
<reference evidence="2 3" key="1">
    <citation type="submission" date="2019-03" db="EMBL/GenBank/DDBJ databases">
        <title>Subsurface microbial communities from deep shales in Ohio and West Virginia, USA.</title>
        <authorList>
            <person name="Wrighton K."/>
        </authorList>
    </citation>
    <scope>NUCLEOTIDE SEQUENCE [LARGE SCALE GENOMIC DNA]</scope>
    <source>
        <strain evidence="2 3">DSMZ 11287</strain>
    </source>
</reference>
<evidence type="ECO:0000313" key="3">
    <source>
        <dbReference type="Proteomes" id="UP000295472"/>
    </source>
</evidence>
<evidence type="ECO:0000256" key="1">
    <source>
        <dbReference type="SAM" id="Phobius"/>
    </source>
</evidence>
<name>A0A4R8GTD4_9FIRM</name>